<reference evidence="2" key="1">
    <citation type="submission" date="2015-01" db="EMBL/GenBank/DDBJ databases">
        <authorList>
            <person name="Aksoy S."/>
            <person name="Warren W."/>
            <person name="Wilson R.K."/>
        </authorList>
    </citation>
    <scope>NUCLEOTIDE SEQUENCE [LARGE SCALE GENOMIC DNA]</scope>
    <source>
        <strain evidence="2">IAEA</strain>
    </source>
</reference>
<reference evidence="1" key="2">
    <citation type="submission" date="2020-05" db="UniProtKB">
        <authorList>
            <consortium name="EnsemblMetazoa"/>
        </authorList>
    </citation>
    <scope>IDENTIFICATION</scope>
    <source>
        <strain evidence="1">IAEA</strain>
    </source>
</reference>
<organism evidence="1 2">
    <name type="scientific">Glossina palpalis gambiensis</name>
    <dbReference type="NCBI Taxonomy" id="67801"/>
    <lineage>
        <taxon>Eukaryota</taxon>
        <taxon>Metazoa</taxon>
        <taxon>Ecdysozoa</taxon>
        <taxon>Arthropoda</taxon>
        <taxon>Hexapoda</taxon>
        <taxon>Insecta</taxon>
        <taxon>Pterygota</taxon>
        <taxon>Neoptera</taxon>
        <taxon>Endopterygota</taxon>
        <taxon>Diptera</taxon>
        <taxon>Brachycera</taxon>
        <taxon>Muscomorpha</taxon>
        <taxon>Hippoboscoidea</taxon>
        <taxon>Glossinidae</taxon>
        <taxon>Glossina</taxon>
    </lineage>
</organism>
<keyword evidence="2" id="KW-1185">Reference proteome</keyword>
<name>A0A1B0BMF2_9MUSC</name>
<dbReference type="EnsemblMetazoa" id="GPPI034747-RA">
    <property type="protein sequence ID" value="GPPI034747-PA"/>
    <property type="gene ID" value="GPPI034747"/>
</dbReference>
<evidence type="ECO:0000313" key="1">
    <source>
        <dbReference type="EnsemblMetazoa" id="GPPI034747-PA"/>
    </source>
</evidence>
<proteinExistence type="predicted"/>
<sequence>MNKMKNVQQRKTNAEREPTNKMLFIKRTFIIRQAYVRLRYKLPSLSTYLMDMQVCFAQTN</sequence>
<evidence type="ECO:0000313" key="2">
    <source>
        <dbReference type="Proteomes" id="UP000092460"/>
    </source>
</evidence>
<protein>
    <submittedName>
        <fullName evidence="1">Uncharacterized protein</fullName>
    </submittedName>
</protein>
<dbReference type="Proteomes" id="UP000092460">
    <property type="component" value="Unassembled WGS sequence"/>
</dbReference>
<accession>A0A1B0BMF2</accession>
<dbReference type="EMBL" id="JXJN01016880">
    <property type="status" value="NOT_ANNOTATED_CDS"/>
    <property type="molecule type" value="Genomic_DNA"/>
</dbReference>
<dbReference type="VEuPathDB" id="VectorBase:GPPI034747"/>
<dbReference type="AlphaFoldDB" id="A0A1B0BMF2"/>